<proteinExistence type="predicted"/>
<protein>
    <submittedName>
        <fullName evidence="1">Uncharacterized protein</fullName>
    </submittedName>
</protein>
<dbReference type="Proteomes" id="UP000245626">
    <property type="component" value="Unassembled WGS sequence"/>
</dbReference>
<keyword evidence="2" id="KW-1185">Reference proteome</keyword>
<accession>A0ACD0NNN4</accession>
<evidence type="ECO:0000313" key="2">
    <source>
        <dbReference type="Proteomes" id="UP000245626"/>
    </source>
</evidence>
<organism evidence="1 2">
    <name type="scientific">Violaceomyces palustris</name>
    <dbReference type="NCBI Taxonomy" id="1673888"/>
    <lineage>
        <taxon>Eukaryota</taxon>
        <taxon>Fungi</taxon>
        <taxon>Dikarya</taxon>
        <taxon>Basidiomycota</taxon>
        <taxon>Ustilaginomycotina</taxon>
        <taxon>Ustilaginomycetes</taxon>
        <taxon>Violaceomycetales</taxon>
        <taxon>Violaceomycetaceae</taxon>
        <taxon>Violaceomyces</taxon>
    </lineage>
</organism>
<sequence length="101" mass="11556">MLAVMFFFGFCSCSCPCSCQSRFPFIRFSHFAPAYRGSYLSPFLFPFSTPPSLRTPLTSIEAMGVPFFPSMILVSVVWPELSGRTNFEEQREKIGFRFPRS</sequence>
<dbReference type="EMBL" id="KZ820440">
    <property type="protein sequence ID" value="PWN47413.1"/>
    <property type="molecule type" value="Genomic_DNA"/>
</dbReference>
<reference evidence="1 2" key="1">
    <citation type="journal article" date="2018" name="Mol. Biol. Evol.">
        <title>Broad Genomic Sampling Reveals a Smut Pathogenic Ancestry of the Fungal Clade Ustilaginomycotina.</title>
        <authorList>
            <person name="Kijpornyongpan T."/>
            <person name="Mondo S.J."/>
            <person name="Barry K."/>
            <person name="Sandor L."/>
            <person name="Lee J."/>
            <person name="Lipzen A."/>
            <person name="Pangilinan J."/>
            <person name="LaButti K."/>
            <person name="Hainaut M."/>
            <person name="Henrissat B."/>
            <person name="Grigoriev I.V."/>
            <person name="Spatafora J.W."/>
            <person name="Aime M.C."/>
        </authorList>
    </citation>
    <scope>NUCLEOTIDE SEQUENCE [LARGE SCALE GENOMIC DNA]</scope>
    <source>
        <strain evidence="1 2">SA 807</strain>
    </source>
</reference>
<evidence type="ECO:0000313" key="1">
    <source>
        <dbReference type="EMBL" id="PWN47413.1"/>
    </source>
</evidence>
<name>A0ACD0NNN4_9BASI</name>
<gene>
    <name evidence="1" type="ORF">IE53DRAFT_390457</name>
</gene>